<feature type="transmembrane region" description="Helical" evidence="1">
    <location>
        <begin position="129"/>
        <end position="150"/>
    </location>
</feature>
<protein>
    <submittedName>
        <fullName evidence="3">Sulfite exporter TauE/SafE family protein</fullName>
    </submittedName>
</protein>
<reference evidence="3 4" key="1">
    <citation type="submission" date="2020-07" db="EMBL/GenBank/DDBJ databases">
        <authorList>
            <person name="Feng X."/>
        </authorList>
    </citation>
    <scope>NUCLEOTIDE SEQUENCE [LARGE SCALE GENOMIC DNA]</scope>
    <source>
        <strain evidence="3 4">JCM14086</strain>
    </source>
</reference>
<dbReference type="RefSeq" id="WP_185692724.1">
    <property type="nucleotide sequence ID" value="NZ_JACHVA010000081.1"/>
</dbReference>
<feature type="transmembrane region" description="Helical" evidence="1">
    <location>
        <begin position="12"/>
        <end position="36"/>
    </location>
</feature>
<feature type="transmembrane region" description="Helical" evidence="1">
    <location>
        <begin position="57"/>
        <end position="77"/>
    </location>
</feature>
<evidence type="ECO:0000259" key="2">
    <source>
        <dbReference type="Pfam" id="PF13386"/>
    </source>
</evidence>
<proteinExistence type="predicted"/>
<sequence length="236" mass="25770">MIDPQTITGPTAAFLAGVVTSVHCVGMCGPLACAFLPQGEDKANPIVVTSVYHGARVFAYTLLGAIAGAVGAAPFTWFDTSSLHFFPWALVIFFVAVAFGLEKRIPKPKFVSKWFFKLNLKFRKLPRTFAGGLLGLVTPFLPCGPLYLVLGVALMTGSMTNGAQFLFAFALGTLPLIWLTHTQYARIQTRISPIWMKRIQRGMALILAAMIAWRLYAGPDLVQMPDGSMENCPFCF</sequence>
<feature type="domain" description="Urease accessory protein UreH-like transmembrane" evidence="2">
    <location>
        <begin position="12"/>
        <end position="207"/>
    </location>
</feature>
<dbReference type="AlphaFoldDB" id="A0A7X1B030"/>
<dbReference type="InterPro" id="IPR039447">
    <property type="entry name" value="UreH-like_TM_dom"/>
</dbReference>
<dbReference type="Pfam" id="PF13386">
    <property type="entry name" value="DsbD_2"/>
    <property type="match status" value="1"/>
</dbReference>
<comment type="caution">
    <text evidence="3">The sequence shown here is derived from an EMBL/GenBank/DDBJ whole genome shotgun (WGS) entry which is preliminary data.</text>
</comment>
<feature type="transmembrane region" description="Helical" evidence="1">
    <location>
        <begin position="199"/>
        <end position="216"/>
    </location>
</feature>
<gene>
    <name evidence="3" type="ORF">H5P30_09580</name>
</gene>
<dbReference type="PANTHER" id="PTHR42208">
    <property type="entry name" value="HEAVY METAL TRANSPORTER-RELATED"/>
    <property type="match status" value="1"/>
</dbReference>
<keyword evidence="1" id="KW-0472">Membrane</keyword>
<keyword evidence="1" id="KW-0812">Transmembrane</keyword>
<dbReference type="EMBL" id="JACHVA010000081">
    <property type="protein sequence ID" value="MBC2602025.1"/>
    <property type="molecule type" value="Genomic_DNA"/>
</dbReference>
<evidence type="ECO:0000313" key="4">
    <source>
        <dbReference type="Proteomes" id="UP000525652"/>
    </source>
</evidence>
<dbReference type="PANTHER" id="PTHR42208:SF1">
    <property type="entry name" value="HEAVY METAL TRANSPORTER"/>
    <property type="match status" value="1"/>
</dbReference>
<feature type="transmembrane region" description="Helical" evidence="1">
    <location>
        <begin position="162"/>
        <end position="179"/>
    </location>
</feature>
<dbReference type="Proteomes" id="UP000525652">
    <property type="component" value="Unassembled WGS sequence"/>
</dbReference>
<keyword evidence="4" id="KW-1185">Reference proteome</keyword>
<name>A0A7X1B030_9BACT</name>
<evidence type="ECO:0000256" key="1">
    <source>
        <dbReference type="SAM" id="Phobius"/>
    </source>
</evidence>
<accession>A0A7X1B030</accession>
<organism evidence="3 4">
    <name type="scientific">Puniceicoccus vermicola</name>
    <dbReference type="NCBI Taxonomy" id="388746"/>
    <lineage>
        <taxon>Bacteria</taxon>
        <taxon>Pseudomonadati</taxon>
        <taxon>Verrucomicrobiota</taxon>
        <taxon>Opitutia</taxon>
        <taxon>Puniceicoccales</taxon>
        <taxon>Puniceicoccaceae</taxon>
        <taxon>Puniceicoccus</taxon>
    </lineage>
</organism>
<feature type="transmembrane region" description="Helical" evidence="1">
    <location>
        <begin position="83"/>
        <end position="101"/>
    </location>
</feature>
<evidence type="ECO:0000313" key="3">
    <source>
        <dbReference type="EMBL" id="MBC2602025.1"/>
    </source>
</evidence>
<keyword evidence="1" id="KW-1133">Transmembrane helix</keyword>